<evidence type="ECO:0000313" key="4">
    <source>
        <dbReference type="Proteomes" id="UP000320390"/>
    </source>
</evidence>
<dbReference type="InterPro" id="IPR010496">
    <property type="entry name" value="AL/BT2_dom"/>
</dbReference>
<dbReference type="InterPro" id="IPR029010">
    <property type="entry name" value="ThuA-like"/>
</dbReference>
<dbReference type="EMBL" id="CP036434">
    <property type="protein sequence ID" value="QDV09939.1"/>
    <property type="molecule type" value="Genomic_DNA"/>
</dbReference>
<organism evidence="3 4">
    <name type="scientific">Saltatorellus ferox</name>
    <dbReference type="NCBI Taxonomy" id="2528018"/>
    <lineage>
        <taxon>Bacteria</taxon>
        <taxon>Pseudomonadati</taxon>
        <taxon>Planctomycetota</taxon>
        <taxon>Planctomycetia</taxon>
        <taxon>Planctomycetia incertae sedis</taxon>
        <taxon>Saltatorellus</taxon>
    </lineage>
</organism>
<feature type="domain" description="3-keto-alpha-glucoside-1,2-lyase/3-keto-2-hydroxy-glucal hydratase" evidence="2">
    <location>
        <begin position="235"/>
        <end position="424"/>
    </location>
</feature>
<evidence type="ECO:0000259" key="1">
    <source>
        <dbReference type="Pfam" id="PF06283"/>
    </source>
</evidence>
<evidence type="ECO:0000313" key="3">
    <source>
        <dbReference type="EMBL" id="QDV09939.1"/>
    </source>
</evidence>
<name>A0A518F0V2_9BACT</name>
<dbReference type="Gene3D" id="3.40.50.880">
    <property type="match status" value="1"/>
</dbReference>
<dbReference type="Proteomes" id="UP000320390">
    <property type="component" value="Chromosome"/>
</dbReference>
<accession>A0A518F0V2</accession>
<evidence type="ECO:0000259" key="2">
    <source>
        <dbReference type="Pfam" id="PF06439"/>
    </source>
</evidence>
<dbReference type="InterPro" id="IPR029062">
    <property type="entry name" value="Class_I_gatase-like"/>
</dbReference>
<sequence length="427" mass="47149">MLFLTHSAGFTHSVVRRATQARLAYAEVQLTEAAKGRMTITATQDCGDINAENLKRFDAVLFYTTGELPIPKSGQQALLDWIRAGGAFAGSHSATDTFYEFPGYMDMVGGAFAGHPWHKEVGVRVEESGHPAVAHLGSSFKITDEIYQFENFRRYPLRVLMTLDPDSIDDIQKGRRKDGDYALAWCKDYGEGAMFYTALGHREDVWSDPRFQEHLMAGIEWAVAAPSESIPAPAGAQVLFDGTNLDGWKQKSGDQVAGWKIEDGAMVSSRSGDIVTRKEYGGPFLLHVEFFVPITPTTNGWQDRGNSGVYVQGRYEVQVLDSYGLTLRAGDCGAIYGKHIPVVNASRPAGRWQSYDIEFTPPSVSEEVTKMAKSRMSVWHNGVRIHDDVEVDSPTAAGMGGEPGIGPIMLQDHGHAVRYRNIWLLPR</sequence>
<dbReference type="Pfam" id="PF06439">
    <property type="entry name" value="3keto-disac_hyd"/>
    <property type="match status" value="1"/>
</dbReference>
<proteinExistence type="predicted"/>
<protein>
    <submittedName>
        <fullName evidence="3">Trehalose utilization</fullName>
    </submittedName>
</protein>
<dbReference type="AlphaFoldDB" id="A0A518F0V2"/>
<keyword evidence="4" id="KW-1185">Reference proteome</keyword>
<dbReference type="Gene3D" id="2.60.120.560">
    <property type="entry name" value="Exo-inulinase, domain 1"/>
    <property type="match status" value="1"/>
</dbReference>
<reference evidence="3 4" key="1">
    <citation type="submission" date="2019-02" db="EMBL/GenBank/DDBJ databases">
        <title>Deep-cultivation of Planctomycetes and their phenomic and genomic characterization uncovers novel biology.</title>
        <authorList>
            <person name="Wiegand S."/>
            <person name="Jogler M."/>
            <person name="Boedeker C."/>
            <person name="Pinto D."/>
            <person name="Vollmers J."/>
            <person name="Rivas-Marin E."/>
            <person name="Kohn T."/>
            <person name="Peeters S.H."/>
            <person name="Heuer A."/>
            <person name="Rast P."/>
            <person name="Oberbeckmann S."/>
            <person name="Bunk B."/>
            <person name="Jeske O."/>
            <person name="Meyerdierks A."/>
            <person name="Storesund J.E."/>
            <person name="Kallscheuer N."/>
            <person name="Luecker S."/>
            <person name="Lage O.M."/>
            <person name="Pohl T."/>
            <person name="Merkel B.J."/>
            <person name="Hornburger P."/>
            <person name="Mueller R.-W."/>
            <person name="Bruemmer F."/>
            <person name="Labrenz M."/>
            <person name="Spormann A.M."/>
            <person name="Op den Camp H."/>
            <person name="Overmann J."/>
            <person name="Amann R."/>
            <person name="Jetten M.S.M."/>
            <person name="Mascher T."/>
            <person name="Medema M.H."/>
            <person name="Devos D.P."/>
            <person name="Kaster A.-K."/>
            <person name="Ovreas L."/>
            <person name="Rohde M."/>
            <person name="Galperin M.Y."/>
            <person name="Jogler C."/>
        </authorList>
    </citation>
    <scope>NUCLEOTIDE SEQUENCE [LARGE SCALE GENOMIC DNA]</scope>
    <source>
        <strain evidence="3 4">Poly30</strain>
    </source>
</reference>
<dbReference type="PANTHER" id="PTHR40469:SF2">
    <property type="entry name" value="GALACTOSE-BINDING DOMAIN-LIKE SUPERFAMILY PROTEIN"/>
    <property type="match status" value="1"/>
</dbReference>
<dbReference type="PANTHER" id="PTHR40469">
    <property type="entry name" value="SECRETED GLYCOSYL HYDROLASE"/>
    <property type="match status" value="1"/>
</dbReference>
<dbReference type="Pfam" id="PF06283">
    <property type="entry name" value="ThuA"/>
    <property type="match status" value="1"/>
</dbReference>
<dbReference type="GO" id="GO:0016787">
    <property type="term" value="F:hydrolase activity"/>
    <property type="evidence" value="ECO:0007669"/>
    <property type="project" value="InterPro"/>
</dbReference>
<gene>
    <name evidence="3" type="ORF">Poly30_55000</name>
</gene>
<feature type="domain" description="ThuA-like" evidence="1">
    <location>
        <begin position="2"/>
        <end position="222"/>
    </location>
</feature>
<dbReference type="SUPFAM" id="SSF52317">
    <property type="entry name" value="Class I glutamine amidotransferase-like"/>
    <property type="match status" value="1"/>
</dbReference>